<feature type="transmembrane region" description="Helical" evidence="2">
    <location>
        <begin position="239"/>
        <end position="261"/>
    </location>
</feature>
<dbReference type="OrthoDB" id="2331100at2759"/>
<dbReference type="EMBL" id="KV748850">
    <property type="protein sequence ID" value="OCL12625.1"/>
    <property type="molecule type" value="Genomic_DNA"/>
</dbReference>
<gene>
    <name evidence="4" type="ORF">AOQ84DRAFT_360467</name>
</gene>
<dbReference type="Gene3D" id="2.60.40.420">
    <property type="entry name" value="Cupredoxins - blue copper proteins"/>
    <property type="match status" value="1"/>
</dbReference>
<dbReference type="CDD" id="cd00920">
    <property type="entry name" value="Cupredoxin"/>
    <property type="match status" value="1"/>
</dbReference>
<evidence type="ECO:0000313" key="4">
    <source>
        <dbReference type="EMBL" id="OCL12625.1"/>
    </source>
</evidence>
<feature type="chain" id="PRO_5034746642" description="Extracellular serine-rich protein" evidence="3">
    <location>
        <begin position="25"/>
        <end position="385"/>
    </location>
</feature>
<organism evidence="4 5">
    <name type="scientific">Glonium stellatum</name>
    <dbReference type="NCBI Taxonomy" id="574774"/>
    <lineage>
        <taxon>Eukaryota</taxon>
        <taxon>Fungi</taxon>
        <taxon>Dikarya</taxon>
        <taxon>Ascomycota</taxon>
        <taxon>Pezizomycotina</taxon>
        <taxon>Dothideomycetes</taxon>
        <taxon>Pleosporomycetidae</taxon>
        <taxon>Gloniales</taxon>
        <taxon>Gloniaceae</taxon>
        <taxon>Glonium</taxon>
    </lineage>
</organism>
<feature type="region of interest" description="Disordered" evidence="1">
    <location>
        <begin position="321"/>
        <end position="385"/>
    </location>
</feature>
<dbReference type="Proteomes" id="UP000250140">
    <property type="component" value="Unassembled WGS sequence"/>
</dbReference>
<feature type="compositionally biased region" description="Basic and acidic residues" evidence="1">
    <location>
        <begin position="372"/>
        <end position="385"/>
    </location>
</feature>
<evidence type="ECO:0000256" key="2">
    <source>
        <dbReference type="SAM" id="Phobius"/>
    </source>
</evidence>
<accession>A0A8E2F8P9</accession>
<name>A0A8E2F8P9_9PEZI</name>
<dbReference type="SUPFAM" id="SSF49503">
    <property type="entry name" value="Cupredoxins"/>
    <property type="match status" value="1"/>
</dbReference>
<keyword evidence="5" id="KW-1185">Reference proteome</keyword>
<proteinExistence type="predicted"/>
<dbReference type="AlphaFoldDB" id="A0A8E2F8P9"/>
<reference evidence="4 5" key="1">
    <citation type="journal article" date="2016" name="Nat. Commun.">
        <title>Ectomycorrhizal ecology is imprinted in the genome of the dominant symbiotic fungus Cenococcum geophilum.</title>
        <authorList>
            <consortium name="DOE Joint Genome Institute"/>
            <person name="Peter M."/>
            <person name="Kohler A."/>
            <person name="Ohm R.A."/>
            <person name="Kuo A."/>
            <person name="Krutzmann J."/>
            <person name="Morin E."/>
            <person name="Arend M."/>
            <person name="Barry K.W."/>
            <person name="Binder M."/>
            <person name="Choi C."/>
            <person name="Clum A."/>
            <person name="Copeland A."/>
            <person name="Grisel N."/>
            <person name="Haridas S."/>
            <person name="Kipfer T."/>
            <person name="LaButti K."/>
            <person name="Lindquist E."/>
            <person name="Lipzen A."/>
            <person name="Maire R."/>
            <person name="Meier B."/>
            <person name="Mihaltcheva S."/>
            <person name="Molinier V."/>
            <person name="Murat C."/>
            <person name="Poggeler S."/>
            <person name="Quandt C.A."/>
            <person name="Sperisen C."/>
            <person name="Tritt A."/>
            <person name="Tisserant E."/>
            <person name="Crous P.W."/>
            <person name="Henrissat B."/>
            <person name="Nehls U."/>
            <person name="Egli S."/>
            <person name="Spatafora J.W."/>
            <person name="Grigoriev I.V."/>
            <person name="Martin F.M."/>
        </authorList>
    </citation>
    <scope>NUCLEOTIDE SEQUENCE [LARGE SCALE GENOMIC DNA]</scope>
    <source>
        <strain evidence="4 5">CBS 207.34</strain>
    </source>
</reference>
<protein>
    <recommendedName>
        <fullName evidence="6">Extracellular serine-rich protein</fullName>
    </recommendedName>
</protein>
<evidence type="ECO:0000256" key="3">
    <source>
        <dbReference type="SAM" id="SignalP"/>
    </source>
</evidence>
<evidence type="ECO:0000256" key="1">
    <source>
        <dbReference type="SAM" id="MobiDB-lite"/>
    </source>
</evidence>
<dbReference type="InterPro" id="IPR052953">
    <property type="entry name" value="Ser-rich/MCO-related"/>
</dbReference>
<feature type="signal peptide" evidence="3">
    <location>
        <begin position="1"/>
        <end position="24"/>
    </location>
</feature>
<keyword evidence="2" id="KW-0472">Membrane</keyword>
<keyword evidence="3" id="KW-0732">Signal</keyword>
<keyword evidence="2" id="KW-0812">Transmembrane</keyword>
<dbReference type="PANTHER" id="PTHR34883">
    <property type="entry name" value="SERINE-RICH PROTEIN, PUTATIVE-RELATED-RELATED"/>
    <property type="match status" value="1"/>
</dbReference>
<evidence type="ECO:0000313" key="5">
    <source>
        <dbReference type="Proteomes" id="UP000250140"/>
    </source>
</evidence>
<sequence length="385" mass="40438">MIPITRTAVTTLLTLAQIVAAVLAQSSSEAYTSSSFGLASSTSGSASPSATATDGTQVHIVTVGDLAWQFSPSTIYAKPGDVVQFRFYPTNHSVVRAEYKLQDPCIPYEKTGPQRTGFFSGFEYVPTVTDEPPLWNLTINDTSPVFFYCSAPGSCIEQRMVGVINPNTTETLDVQVAYAKNSTFMLSPGEPFPPEATGMATLTQVPTSTASSAISTTASASSVAVGTVPSGRHVFSGGAIAGIAVGAAVIVALCGALFFYVGRSGALKEAIDRKDGTVVTTTQVPPEYYMGGGYGHGYGLAQPHDVRDNNTSNSLPAYQHYPPSSEISQSEFGSPEMSRSPPMGGTEFRARAMSPVNETEKAELASPTRALGPHELDGTETGRKG</sequence>
<keyword evidence="2" id="KW-1133">Transmembrane helix</keyword>
<dbReference type="PANTHER" id="PTHR34883:SF8">
    <property type="entry name" value="EXTRACELLULAR SERINE-RICH PROTEIN (AFU_ORTHOLOGUE AFUA_6G00670)"/>
    <property type="match status" value="1"/>
</dbReference>
<evidence type="ECO:0008006" key="6">
    <source>
        <dbReference type="Google" id="ProtNLM"/>
    </source>
</evidence>
<dbReference type="InterPro" id="IPR008972">
    <property type="entry name" value="Cupredoxin"/>
</dbReference>